<name>A0A560BMW9_AZOBR</name>
<evidence type="ECO:0000313" key="2">
    <source>
        <dbReference type="Proteomes" id="UP000318529"/>
    </source>
</evidence>
<dbReference type="RefSeq" id="WP_145690767.1">
    <property type="nucleotide sequence ID" value="NZ_VITH01000026.1"/>
</dbReference>
<protein>
    <submittedName>
        <fullName evidence="1">Uncharacterized protein</fullName>
    </submittedName>
</protein>
<sequence>MRWHDAPPIVSTVDGDTIAKWSLRFSGIMHPAVRRTQTDPGQPAEFEVYSIEACKDGEHWSALPEAMLTPELYAALARIGTDAEAGAVEREQAAAREVLE</sequence>
<dbReference type="Proteomes" id="UP000318529">
    <property type="component" value="Unassembled WGS sequence"/>
</dbReference>
<evidence type="ECO:0000313" key="1">
    <source>
        <dbReference type="EMBL" id="TWA73967.1"/>
    </source>
</evidence>
<reference evidence="1 2" key="1">
    <citation type="submission" date="2019-06" db="EMBL/GenBank/DDBJ databases">
        <title>Genomic Encyclopedia of Type Strains, Phase IV (KMG-V): Genome sequencing to study the core and pangenomes of soil and plant-associated prokaryotes.</title>
        <authorList>
            <person name="Whitman W."/>
        </authorList>
    </citation>
    <scope>NUCLEOTIDE SEQUENCE [LARGE SCALE GENOMIC DNA]</scope>
    <source>
        <strain evidence="1 2">BR 11650</strain>
    </source>
</reference>
<proteinExistence type="predicted"/>
<dbReference type="AlphaFoldDB" id="A0A560BMW9"/>
<dbReference type="EMBL" id="VITH01000026">
    <property type="protein sequence ID" value="TWA73967.1"/>
    <property type="molecule type" value="Genomic_DNA"/>
</dbReference>
<organism evidence="1 2">
    <name type="scientific">Azospirillum brasilense</name>
    <dbReference type="NCBI Taxonomy" id="192"/>
    <lineage>
        <taxon>Bacteria</taxon>
        <taxon>Pseudomonadati</taxon>
        <taxon>Pseudomonadota</taxon>
        <taxon>Alphaproteobacteria</taxon>
        <taxon>Rhodospirillales</taxon>
        <taxon>Azospirillaceae</taxon>
        <taxon>Azospirillum</taxon>
    </lineage>
</organism>
<gene>
    <name evidence="1" type="ORF">FBZ83_12634</name>
</gene>
<accession>A0A560BMW9</accession>
<comment type="caution">
    <text evidence="1">The sequence shown here is derived from an EMBL/GenBank/DDBJ whole genome shotgun (WGS) entry which is preliminary data.</text>
</comment>